<sequence>MEATSTSLLSLFGREKIHNMSTNTSPSSALAKKSSVASSAYRNERAIAPSIRLTTGGASIASSKEDRTPTSSESESQIPSDINPPYSLPHSILSSKQHGANLPTNASSNPPSHRKRHHSPKICQTCDQPMTGQFVRALGGIYHLDCFKCHDCQSIVASKFFPVDYPDGNKQYPLCETDYFRRLDLLCATCGGALRGSYITALDKKYHIEHFTCSLCVTLFGPQDSYYEHDGQVYCHFHYSTRFAVLCHGCNASILKQFVEIFRNGENQQWHPECYMIHKAIFWNVRLSCLSHESVVPTQKTETPEEVSEREKAMEDRVFRIWTVLSAFEESSAACISDLLLNISNGAYFEGVIVADRFISHIELLFRAIDELEIMLTQSSGRSLPHSREAKLLCKKIVSFFSLISRIKETGVRRLGITQELLSLVTGLAHYLKILIRISLTGALKLERDGNPTAVKGLLNQLSLLDKSLGNPHSSRHVDSSSSSRTTVSDMKFDSCVGCGKCIEEDCVRFGERRWHLPCVKCAKCDKDLRRQYSDAKWSEDQLEIQCLTCSTSDSLKGFIYITKLSQFIFLLRIGLGRLHHLLREIGAVPRTSDDLSLDGYNKTNSTNPPVLHRSVSYSNTPKLYDSTVRDFQILRSGKLQHKLSTSQKVPRQSRIIDGPVANQAETVRSSSPSPKLSSEVHPYDQNRLSTFRIIEDKDLDSAELTFGDEKTLTLDDIPRIVAAEQAREQRPNAYQHKRVNSKLSGPNNPRLVDGRTQCNGTQSSTRPARPHISELSALEYFIVQHIAVLSMQPLLKDYLSLEDLLGLIENRKQTFWGKFGKAFQKNGGDKKKKGVFGVPLEVLVEKAGAESMLGAGPGTLRIPAFIDDAISAMKQMDMSVEGVFRKNGNIRRLKKLSETLDKGSQINLNEESPVQLAALLKKFLRDLPDPLLTSKLFQLFVTTQRIDDEETRQRLLHLTCLLMPKSHRESMEVVFWFLKWVASFSHVDEESGSKMDAHNLATVIAPNVLCRKNNDGPADEPFLAIEAVHTIMLNIEEFSMVPSDLVSIMQDSSLFAGSAELTTKDILKRYEDVIHQTNGSGSEVSEGPTGFSGRNKSRSVAPQRVNTDAAQAFAVNQESSARRVISPESPGFTVR</sequence>
<dbReference type="SMART" id="SM00132">
    <property type="entry name" value="LIM"/>
    <property type="match status" value="3"/>
</dbReference>
<dbReference type="FunFam" id="2.10.110.10:FF:000058">
    <property type="entry name" value="Rho GTPase activator Lrg11"/>
    <property type="match status" value="1"/>
</dbReference>
<evidence type="ECO:0000256" key="2">
    <source>
        <dbReference type="ARBA" id="ARBA00022723"/>
    </source>
</evidence>
<feature type="compositionally biased region" description="Polar residues" evidence="7">
    <location>
        <begin position="757"/>
        <end position="767"/>
    </location>
</feature>
<keyword evidence="2 6" id="KW-0479">Metal-binding</keyword>
<dbReference type="Pfam" id="PF00620">
    <property type="entry name" value="RhoGAP"/>
    <property type="match status" value="1"/>
</dbReference>
<reference evidence="10 11" key="1">
    <citation type="submission" date="2016-04" db="EMBL/GenBank/DDBJ databases">
        <title>Evolutionary innovation and constraint leading to complex multicellularity in the Ascomycota.</title>
        <authorList>
            <person name="Cisse O."/>
            <person name="Nguyen A."/>
            <person name="Hewitt D.A."/>
            <person name="Jedd G."/>
            <person name="Stajich J.E."/>
        </authorList>
    </citation>
    <scope>NUCLEOTIDE SEQUENCE [LARGE SCALE GENOMIC DNA]</scope>
    <source>
        <strain evidence="10 11">DAH-3</strain>
    </source>
</reference>
<feature type="domain" description="LIM zinc-binding" evidence="8">
    <location>
        <begin position="121"/>
        <end position="182"/>
    </location>
</feature>
<feature type="region of interest" description="Disordered" evidence="7">
    <location>
        <begin position="727"/>
        <end position="770"/>
    </location>
</feature>
<dbReference type="GO" id="GO:0046872">
    <property type="term" value="F:metal ion binding"/>
    <property type="evidence" value="ECO:0007669"/>
    <property type="project" value="UniProtKB-KW"/>
</dbReference>
<dbReference type="CDD" id="cd09391">
    <property type="entry name" value="LIM1_Lrg1p_like"/>
    <property type="match status" value="1"/>
</dbReference>
<evidence type="ECO:0000256" key="7">
    <source>
        <dbReference type="SAM" id="MobiDB-lite"/>
    </source>
</evidence>
<dbReference type="OMA" id="WQMQSSV"/>
<feature type="domain" description="LIM zinc-binding" evidence="8">
    <location>
        <begin position="494"/>
        <end position="557"/>
    </location>
</feature>
<evidence type="ECO:0000259" key="8">
    <source>
        <dbReference type="PROSITE" id="PS50023"/>
    </source>
</evidence>
<dbReference type="SMART" id="SM00324">
    <property type="entry name" value="RhoGAP"/>
    <property type="match status" value="1"/>
</dbReference>
<dbReference type="SUPFAM" id="SSF57716">
    <property type="entry name" value="Glucocorticoid receptor-like (DNA-binding domain)"/>
    <property type="match status" value="3"/>
</dbReference>
<evidence type="ECO:0000259" key="9">
    <source>
        <dbReference type="PROSITE" id="PS50238"/>
    </source>
</evidence>
<evidence type="ECO:0000313" key="11">
    <source>
        <dbReference type="Proteomes" id="UP000186594"/>
    </source>
</evidence>
<dbReference type="GO" id="GO:0005634">
    <property type="term" value="C:nucleus"/>
    <property type="evidence" value="ECO:0007669"/>
    <property type="project" value="UniProtKB-SubCell"/>
</dbReference>
<accession>A0A1U7LV68</accession>
<dbReference type="GO" id="GO:0030036">
    <property type="term" value="P:actin cytoskeleton organization"/>
    <property type="evidence" value="ECO:0007669"/>
    <property type="project" value="TreeGrafter"/>
</dbReference>
<dbReference type="GO" id="GO:0051285">
    <property type="term" value="C:cell cortex of cell tip"/>
    <property type="evidence" value="ECO:0007669"/>
    <property type="project" value="EnsemblFungi"/>
</dbReference>
<feature type="region of interest" description="Disordered" evidence="7">
    <location>
        <begin position="657"/>
        <end position="682"/>
    </location>
</feature>
<keyword evidence="4 6" id="KW-0862">Zinc</keyword>
<evidence type="ECO:0000256" key="1">
    <source>
        <dbReference type="ARBA" id="ARBA00004123"/>
    </source>
</evidence>
<feature type="compositionally biased region" description="Polar residues" evidence="7">
    <location>
        <begin position="52"/>
        <end position="62"/>
    </location>
</feature>
<feature type="compositionally biased region" description="Polar residues" evidence="7">
    <location>
        <begin position="69"/>
        <end position="80"/>
    </location>
</feature>
<dbReference type="InterPro" id="IPR000198">
    <property type="entry name" value="RhoGAP_dom"/>
</dbReference>
<feature type="region of interest" description="Disordered" evidence="7">
    <location>
        <begin position="1117"/>
        <end position="1136"/>
    </location>
</feature>
<dbReference type="PROSITE" id="PS00478">
    <property type="entry name" value="LIM_DOMAIN_1"/>
    <property type="match status" value="3"/>
</dbReference>
<evidence type="ECO:0000313" key="10">
    <source>
        <dbReference type="EMBL" id="OLL26519.1"/>
    </source>
</evidence>
<keyword evidence="6" id="KW-0440">LIM domain</keyword>
<feature type="compositionally biased region" description="Polar residues" evidence="7">
    <location>
        <begin position="1093"/>
        <end position="1105"/>
    </location>
</feature>
<dbReference type="FunFam" id="2.10.110.10:FF:000112">
    <property type="entry name" value="Rho GTPase activator (Lrg11)"/>
    <property type="match status" value="1"/>
</dbReference>
<dbReference type="InterPro" id="IPR008936">
    <property type="entry name" value="Rho_GTPase_activation_prot"/>
</dbReference>
<name>A0A1U7LV68_NEOID</name>
<protein>
    <submittedName>
        <fullName evidence="10">Rho-type GTPase-activating protein 1</fullName>
    </submittedName>
</protein>
<feature type="region of interest" description="Disordered" evidence="7">
    <location>
        <begin position="1079"/>
        <end position="1105"/>
    </location>
</feature>
<dbReference type="PANTHER" id="PTHR24215:SF10">
    <property type="entry name" value="RHO-GTPASE-ACTIVATING PROTEIN LRG1"/>
    <property type="match status" value="1"/>
</dbReference>
<dbReference type="GO" id="GO:0000935">
    <property type="term" value="C:division septum"/>
    <property type="evidence" value="ECO:0007669"/>
    <property type="project" value="EnsemblFungi"/>
</dbReference>
<comment type="subcellular location">
    <subcellularLocation>
        <location evidence="1">Nucleus</location>
    </subcellularLocation>
</comment>
<dbReference type="PANTHER" id="PTHR24215">
    <property type="entry name" value="RHO-GTPASE-ACTIVATING PROTEIN LRG1"/>
    <property type="match status" value="1"/>
</dbReference>
<evidence type="ECO:0000256" key="5">
    <source>
        <dbReference type="ARBA" id="ARBA00023242"/>
    </source>
</evidence>
<dbReference type="GO" id="GO:0032956">
    <property type="term" value="P:regulation of actin cytoskeleton organization"/>
    <property type="evidence" value="ECO:0007669"/>
    <property type="project" value="EnsemblFungi"/>
</dbReference>
<dbReference type="Pfam" id="PF00412">
    <property type="entry name" value="LIM"/>
    <property type="match status" value="2"/>
</dbReference>
<feature type="region of interest" description="Disordered" evidence="7">
    <location>
        <begin position="18"/>
        <end position="122"/>
    </location>
</feature>
<feature type="compositionally biased region" description="Polar residues" evidence="7">
    <location>
        <begin position="92"/>
        <end position="111"/>
    </location>
</feature>
<proteinExistence type="predicted"/>
<dbReference type="CDD" id="cd09392">
    <property type="entry name" value="LIM2_Lrg1p_like"/>
    <property type="match status" value="1"/>
</dbReference>
<dbReference type="Gene3D" id="2.10.110.10">
    <property type="entry name" value="Cysteine Rich Protein"/>
    <property type="match status" value="4"/>
</dbReference>
<dbReference type="InterPro" id="IPR001781">
    <property type="entry name" value="Znf_LIM"/>
</dbReference>
<keyword evidence="5" id="KW-0539">Nucleus</keyword>
<dbReference type="Gene3D" id="1.10.555.10">
    <property type="entry name" value="Rho GTPase activation protein"/>
    <property type="match status" value="1"/>
</dbReference>
<dbReference type="PROSITE" id="PS50238">
    <property type="entry name" value="RHOGAP"/>
    <property type="match status" value="1"/>
</dbReference>
<evidence type="ECO:0000256" key="3">
    <source>
        <dbReference type="ARBA" id="ARBA00022737"/>
    </source>
</evidence>
<comment type="caution">
    <text evidence="10">The sequence shown here is derived from an EMBL/GenBank/DDBJ whole genome shotgun (WGS) entry which is preliminary data.</text>
</comment>
<dbReference type="SUPFAM" id="SSF48350">
    <property type="entry name" value="GTPase activation domain, GAP"/>
    <property type="match status" value="1"/>
</dbReference>
<feature type="domain" description="LIM zinc-binding" evidence="8">
    <location>
        <begin position="185"/>
        <end position="245"/>
    </location>
</feature>
<evidence type="ECO:0000256" key="6">
    <source>
        <dbReference type="PROSITE-ProRule" id="PRU00125"/>
    </source>
</evidence>
<dbReference type="STRING" id="1198029.A0A1U7LV68"/>
<feature type="compositionally biased region" description="Low complexity" evidence="7">
    <location>
        <begin position="25"/>
        <end position="40"/>
    </location>
</feature>
<dbReference type="GO" id="GO:0005096">
    <property type="term" value="F:GTPase activator activity"/>
    <property type="evidence" value="ECO:0007669"/>
    <property type="project" value="EnsemblFungi"/>
</dbReference>
<dbReference type="OrthoDB" id="20689at2759"/>
<dbReference type="AlphaFoldDB" id="A0A1U7LV68"/>
<dbReference type="EMBL" id="LXFE01000172">
    <property type="protein sequence ID" value="OLL26519.1"/>
    <property type="molecule type" value="Genomic_DNA"/>
</dbReference>
<evidence type="ECO:0000256" key="4">
    <source>
        <dbReference type="ARBA" id="ARBA00022833"/>
    </source>
</evidence>
<dbReference type="GO" id="GO:1903338">
    <property type="term" value="P:regulation of cell wall organization or biogenesis"/>
    <property type="evidence" value="ECO:0007669"/>
    <property type="project" value="EnsemblFungi"/>
</dbReference>
<feature type="domain" description="Rho-GAP" evidence="9">
    <location>
        <begin position="839"/>
        <end position="1040"/>
    </location>
</feature>
<keyword evidence="3" id="KW-0677">Repeat</keyword>
<dbReference type="PROSITE" id="PS50023">
    <property type="entry name" value="LIM_DOMAIN_2"/>
    <property type="match status" value="3"/>
</dbReference>
<dbReference type="GO" id="GO:0007165">
    <property type="term" value="P:signal transduction"/>
    <property type="evidence" value="ECO:0007669"/>
    <property type="project" value="InterPro"/>
</dbReference>
<gene>
    <name evidence="10" type="ORF">NEOLI_001923</name>
</gene>
<organism evidence="10 11">
    <name type="scientific">Neolecta irregularis (strain DAH-3)</name>
    <dbReference type="NCBI Taxonomy" id="1198029"/>
    <lineage>
        <taxon>Eukaryota</taxon>
        <taxon>Fungi</taxon>
        <taxon>Dikarya</taxon>
        <taxon>Ascomycota</taxon>
        <taxon>Taphrinomycotina</taxon>
        <taxon>Neolectales</taxon>
        <taxon>Neolectaceae</taxon>
        <taxon>Neolecta</taxon>
    </lineage>
</organism>
<keyword evidence="11" id="KW-1185">Reference proteome</keyword>
<dbReference type="Proteomes" id="UP000186594">
    <property type="component" value="Unassembled WGS sequence"/>
</dbReference>